<dbReference type="EMBL" id="AMQN01000047">
    <property type="status" value="NOT_ANNOTATED_CDS"/>
    <property type="molecule type" value="Genomic_DNA"/>
</dbReference>
<evidence type="ECO:0000313" key="3">
    <source>
        <dbReference type="Proteomes" id="UP000014760"/>
    </source>
</evidence>
<name>N1PB76_CAPTE</name>
<dbReference type="HOGENOM" id="CLU_1278685_0_0_1"/>
<gene>
    <name evidence="1" type="ORF">CAPTEDRAFT_210346</name>
</gene>
<evidence type="ECO:0000313" key="1">
    <source>
        <dbReference type="EMBL" id="ELU18871.1"/>
    </source>
</evidence>
<proteinExistence type="predicted"/>
<protein>
    <submittedName>
        <fullName evidence="1 2">Uncharacterized protein</fullName>
    </submittedName>
</protein>
<dbReference type="EnsemblMetazoa" id="CapteT210346">
    <property type="protein sequence ID" value="CapteP210346"/>
    <property type="gene ID" value="CapteG210346"/>
</dbReference>
<evidence type="ECO:0000313" key="2">
    <source>
        <dbReference type="EnsemblMetazoa" id="CapteP210346"/>
    </source>
</evidence>
<reference evidence="1 3" key="2">
    <citation type="journal article" date="2013" name="Nature">
        <title>Insights into bilaterian evolution from three spiralian genomes.</title>
        <authorList>
            <person name="Simakov O."/>
            <person name="Marletaz F."/>
            <person name="Cho S.J."/>
            <person name="Edsinger-Gonzales E."/>
            <person name="Havlak P."/>
            <person name="Hellsten U."/>
            <person name="Kuo D.H."/>
            <person name="Larsson T."/>
            <person name="Lv J."/>
            <person name="Arendt D."/>
            <person name="Savage R."/>
            <person name="Osoegawa K."/>
            <person name="de Jong P."/>
            <person name="Grimwood J."/>
            <person name="Chapman J.A."/>
            <person name="Shapiro H."/>
            <person name="Aerts A."/>
            <person name="Otillar R.P."/>
            <person name="Terry A.Y."/>
            <person name="Boore J.L."/>
            <person name="Grigoriev I.V."/>
            <person name="Lindberg D.R."/>
            <person name="Seaver E.C."/>
            <person name="Weisblat D.A."/>
            <person name="Putnam N.H."/>
            <person name="Rokhsar D.S."/>
        </authorList>
    </citation>
    <scope>NUCLEOTIDE SEQUENCE</scope>
    <source>
        <strain evidence="1 3">I ESC-2004</strain>
    </source>
</reference>
<reference evidence="3" key="1">
    <citation type="submission" date="2012-12" db="EMBL/GenBank/DDBJ databases">
        <authorList>
            <person name="Hellsten U."/>
            <person name="Grimwood J."/>
            <person name="Chapman J.A."/>
            <person name="Shapiro H."/>
            <person name="Aerts A."/>
            <person name="Otillar R.P."/>
            <person name="Terry A.Y."/>
            <person name="Boore J.L."/>
            <person name="Simakov O."/>
            <person name="Marletaz F."/>
            <person name="Cho S.-J."/>
            <person name="Edsinger-Gonzales E."/>
            <person name="Havlak P."/>
            <person name="Kuo D.-H."/>
            <person name="Larsson T."/>
            <person name="Lv J."/>
            <person name="Arendt D."/>
            <person name="Savage R."/>
            <person name="Osoegawa K."/>
            <person name="de Jong P."/>
            <person name="Lindberg D.R."/>
            <person name="Seaver E.C."/>
            <person name="Weisblat D.A."/>
            <person name="Putnam N.H."/>
            <person name="Grigoriev I.V."/>
            <person name="Rokhsar D.S."/>
        </authorList>
    </citation>
    <scope>NUCLEOTIDE SEQUENCE</scope>
    <source>
        <strain evidence="3">I ESC-2004</strain>
    </source>
</reference>
<dbReference type="Proteomes" id="UP000014760">
    <property type="component" value="Unassembled WGS sequence"/>
</dbReference>
<dbReference type="AlphaFoldDB" id="N1PB76"/>
<keyword evidence="3" id="KW-1185">Reference proteome</keyword>
<dbReference type="EMBL" id="KB291798">
    <property type="protein sequence ID" value="ELU18871.1"/>
    <property type="molecule type" value="Genomic_DNA"/>
</dbReference>
<reference evidence="2" key="3">
    <citation type="submission" date="2015-06" db="UniProtKB">
        <authorList>
            <consortium name="EnsemblMetazoa"/>
        </authorList>
    </citation>
    <scope>IDENTIFICATION</scope>
</reference>
<accession>N1PB76</accession>
<organism evidence="1">
    <name type="scientific">Capitella teleta</name>
    <name type="common">Polychaete worm</name>
    <dbReference type="NCBI Taxonomy" id="283909"/>
    <lineage>
        <taxon>Eukaryota</taxon>
        <taxon>Metazoa</taxon>
        <taxon>Spiralia</taxon>
        <taxon>Lophotrochozoa</taxon>
        <taxon>Annelida</taxon>
        <taxon>Polychaeta</taxon>
        <taxon>Sedentaria</taxon>
        <taxon>Scolecida</taxon>
        <taxon>Capitellidae</taxon>
        <taxon>Capitella</taxon>
    </lineage>
</organism>
<sequence>MDIYKVDSHPLSVVSGIHVNSCLYGQDVSRVRSCLFDFLDLYILHQTLMQAIDFTVDLIKDVLRSLYRGRRPPFPVRMDLSLKPVVCPAKQWRPLVLALGMTIEEPDRNIDVALCGLSVEDECSETLLKWTKSALDLMRGVDFYALREILTVPRDQGYSVLKLIGERSMTSEADVGQLSTRFPNLFREVHRDSSSASVLIKHLFSPIPIRTKESAM</sequence>